<name>A0AAW1Y6E5_RUBAR</name>
<dbReference type="EMBL" id="JBEDUW010000002">
    <property type="protein sequence ID" value="KAK9943292.1"/>
    <property type="molecule type" value="Genomic_DNA"/>
</dbReference>
<organism evidence="1 2">
    <name type="scientific">Rubus argutus</name>
    <name type="common">Southern blackberry</name>
    <dbReference type="NCBI Taxonomy" id="59490"/>
    <lineage>
        <taxon>Eukaryota</taxon>
        <taxon>Viridiplantae</taxon>
        <taxon>Streptophyta</taxon>
        <taxon>Embryophyta</taxon>
        <taxon>Tracheophyta</taxon>
        <taxon>Spermatophyta</taxon>
        <taxon>Magnoliopsida</taxon>
        <taxon>eudicotyledons</taxon>
        <taxon>Gunneridae</taxon>
        <taxon>Pentapetalae</taxon>
        <taxon>rosids</taxon>
        <taxon>fabids</taxon>
        <taxon>Rosales</taxon>
        <taxon>Rosaceae</taxon>
        <taxon>Rosoideae</taxon>
        <taxon>Rosoideae incertae sedis</taxon>
        <taxon>Rubus</taxon>
    </lineage>
</organism>
<proteinExistence type="predicted"/>
<sequence>MQQLKASRKVVAQLLDVKINSEIDCPAWVAMRSLAEDVDVLSWGLGDDNEAEKGDRSTGSMIAGLGYCDCSGCIDCGFGKAR</sequence>
<dbReference type="Proteomes" id="UP001457282">
    <property type="component" value="Unassembled WGS sequence"/>
</dbReference>
<evidence type="ECO:0000313" key="1">
    <source>
        <dbReference type="EMBL" id="KAK9943292.1"/>
    </source>
</evidence>
<reference evidence="1 2" key="1">
    <citation type="journal article" date="2023" name="G3 (Bethesda)">
        <title>A chromosome-length genome assembly and annotation of blackberry (Rubus argutus, cv. 'Hillquist').</title>
        <authorList>
            <person name="Bruna T."/>
            <person name="Aryal R."/>
            <person name="Dudchenko O."/>
            <person name="Sargent D.J."/>
            <person name="Mead D."/>
            <person name="Buti M."/>
            <person name="Cavallini A."/>
            <person name="Hytonen T."/>
            <person name="Andres J."/>
            <person name="Pham M."/>
            <person name="Weisz D."/>
            <person name="Mascagni F."/>
            <person name="Usai G."/>
            <person name="Natali L."/>
            <person name="Bassil N."/>
            <person name="Fernandez G.E."/>
            <person name="Lomsadze A."/>
            <person name="Armour M."/>
            <person name="Olukolu B."/>
            <person name="Poorten T."/>
            <person name="Britton C."/>
            <person name="Davik J."/>
            <person name="Ashrafi H."/>
            <person name="Aiden E.L."/>
            <person name="Borodovsky M."/>
            <person name="Worthington M."/>
        </authorList>
    </citation>
    <scope>NUCLEOTIDE SEQUENCE [LARGE SCALE GENOMIC DNA]</scope>
    <source>
        <strain evidence="1">PI 553951</strain>
    </source>
</reference>
<evidence type="ECO:0000313" key="2">
    <source>
        <dbReference type="Proteomes" id="UP001457282"/>
    </source>
</evidence>
<keyword evidence="2" id="KW-1185">Reference proteome</keyword>
<protein>
    <submittedName>
        <fullName evidence="1">Uncharacterized protein</fullName>
    </submittedName>
</protein>
<gene>
    <name evidence="1" type="ORF">M0R45_008906</name>
</gene>
<comment type="caution">
    <text evidence="1">The sequence shown here is derived from an EMBL/GenBank/DDBJ whole genome shotgun (WGS) entry which is preliminary data.</text>
</comment>
<accession>A0AAW1Y6E5</accession>
<dbReference type="AlphaFoldDB" id="A0AAW1Y6E5"/>